<proteinExistence type="predicted"/>
<dbReference type="EMBL" id="LS483452">
    <property type="protein sequence ID" value="SQH74081.1"/>
    <property type="molecule type" value="Genomic_DNA"/>
</dbReference>
<dbReference type="AlphaFoldDB" id="A0A330LVT2"/>
<organism evidence="1 2">
    <name type="scientific">Shewanella benthica</name>
    <dbReference type="NCBI Taxonomy" id="43661"/>
    <lineage>
        <taxon>Bacteria</taxon>
        <taxon>Pseudomonadati</taxon>
        <taxon>Pseudomonadota</taxon>
        <taxon>Gammaproteobacteria</taxon>
        <taxon>Alteromonadales</taxon>
        <taxon>Shewanellaceae</taxon>
        <taxon>Shewanella</taxon>
    </lineage>
</organism>
<evidence type="ECO:0000313" key="2">
    <source>
        <dbReference type="Proteomes" id="UP000250123"/>
    </source>
</evidence>
<accession>A0A330LVT2</accession>
<evidence type="ECO:0000313" key="1">
    <source>
        <dbReference type="EMBL" id="SQH74081.1"/>
    </source>
</evidence>
<sequence>MTELHPKGASIKELAPKHFRNLRLSIFSLTSSSIYQLLC</sequence>
<dbReference type="Proteomes" id="UP000250123">
    <property type="component" value="Chromosome SHEWBE"/>
</dbReference>
<reference evidence="2" key="1">
    <citation type="submission" date="2018-06" db="EMBL/GenBank/DDBJ databases">
        <authorList>
            <person name="Cea G.-C."/>
            <person name="William W."/>
        </authorList>
    </citation>
    <scope>NUCLEOTIDE SEQUENCE [LARGE SCALE GENOMIC DNA]</scope>
    <source>
        <strain evidence="2">DB21MT-2</strain>
    </source>
</reference>
<protein>
    <submittedName>
        <fullName evidence="1">Uncharacterized protein</fullName>
    </submittedName>
</protein>
<gene>
    <name evidence="1" type="ORF">SHEWBE_0080</name>
</gene>
<name>A0A330LVT2_9GAMM</name>
<dbReference type="KEGG" id="sbk:SHEWBE_0080"/>